<dbReference type="AlphaFoldDB" id="A0A927M4V5"/>
<dbReference type="Pfam" id="PF13822">
    <property type="entry name" value="ACC_epsilon"/>
    <property type="match status" value="1"/>
</dbReference>
<dbReference type="GO" id="GO:0003989">
    <property type="term" value="F:acetyl-CoA carboxylase activity"/>
    <property type="evidence" value="ECO:0007669"/>
    <property type="project" value="InterPro"/>
</dbReference>
<dbReference type="RefSeq" id="WP_192766929.1">
    <property type="nucleotide sequence ID" value="NZ_JADBEB010000001.1"/>
</dbReference>
<accession>A0A927M4V5</accession>
<evidence type="ECO:0008006" key="4">
    <source>
        <dbReference type="Google" id="ProtNLM"/>
    </source>
</evidence>
<organism evidence="2 3">
    <name type="scientific">Plantactinospora soyae</name>
    <dbReference type="NCBI Taxonomy" id="1544732"/>
    <lineage>
        <taxon>Bacteria</taxon>
        <taxon>Bacillati</taxon>
        <taxon>Actinomycetota</taxon>
        <taxon>Actinomycetes</taxon>
        <taxon>Micromonosporales</taxon>
        <taxon>Micromonosporaceae</taxon>
        <taxon>Plantactinospora</taxon>
    </lineage>
</organism>
<dbReference type="InterPro" id="IPR032716">
    <property type="entry name" value="ACC_epsilon"/>
</dbReference>
<feature type="region of interest" description="Disordered" evidence="1">
    <location>
        <begin position="34"/>
        <end position="75"/>
    </location>
</feature>
<dbReference type="Proteomes" id="UP000649753">
    <property type="component" value="Unassembled WGS sequence"/>
</dbReference>
<gene>
    <name evidence="2" type="ORF">H4W31_002640</name>
</gene>
<keyword evidence="3" id="KW-1185">Reference proteome</keyword>
<evidence type="ECO:0000313" key="2">
    <source>
        <dbReference type="EMBL" id="MBE1487002.1"/>
    </source>
</evidence>
<name>A0A927M4V5_9ACTN</name>
<dbReference type="GO" id="GO:0004658">
    <property type="term" value="F:propionyl-CoA carboxylase activity"/>
    <property type="evidence" value="ECO:0007669"/>
    <property type="project" value="InterPro"/>
</dbReference>
<evidence type="ECO:0000313" key="3">
    <source>
        <dbReference type="Proteomes" id="UP000649753"/>
    </source>
</evidence>
<evidence type="ECO:0000256" key="1">
    <source>
        <dbReference type="SAM" id="MobiDB-lite"/>
    </source>
</evidence>
<sequence length="75" mass="8092">MVDDERLLRVVRGTPSPEELAALVGAIFLRTRTRPDTSAQPAPVSTWAQRARPGTVSGMPARGGRDGWRVAGLPR</sequence>
<comment type="caution">
    <text evidence="2">The sequence shown here is derived from an EMBL/GenBank/DDBJ whole genome shotgun (WGS) entry which is preliminary data.</text>
</comment>
<proteinExistence type="predicted"/>
<dbReference type="EMBL" id="JADBEB010000001">
    <property type="protein sequence ID" value="MBE1487002.1"/>
    <property type="molecule type" value="Genomic_DNA"/>
</dbReference>
<reference evidence="2" key="1">
    <citation type="submission" date="2020-10" db="EMBL/GenBank/DDBJ databases">
        <title>Sequencing the genomes of 1000 actinobacteria strains.</title>
        <authorList>
            <person name="Klenk H.-P."/>
        </authorList>
    </citation>
    <scope>NUCLEOTIDE SEQUENCE</scope>
    <source>
        <strain evidence="2">DSM 46832</strain>
    </source>
</reference>
<protein>
    <recommendedName>
        <fullName evidence="4">Acyl-CoA carboxylase subunit epsilon</fullName>
    </recommendedName>
</protein>